<dbReference type="RefSeq" id="WP_040100806.1">
    <property type="nucleotide sequence ID" value="NZ_JWJD01000008.1"/>
</dbReference>
<sequence>MTRLLILTLLICIGYSLWTFVRRSLGGQRPPKEPQVPPRRTSSLRGEDLVQDPQCGTYVPRTEALETQIDGRRHYFCSPRCRDAFREKK</sequence>
<keyword evidence="4" id="KW-1185">Reference proteome</keyword>
<protein>
    <recommendedName>
        <fullName evidence="2">TRASH domain-containing protein</fullName>
    </recommendedName>
</protein>
<evidence type="ECO:0000313" key="3">
    <source>
        <dbReference type="EMBL" id="KIH75687.1"/>
    </source>
</evidence>
<dbReference type="SMART" id="SM00746">
    <property type="entry name" value="TRASH"/>
    <property type="match status" value="1"/>
</dbReference>
<dbReference type="InterPro" id="IPR007029">
    <property type="entry name" value="YHS_dom"/>
</dbReference>
<gene>
    <name evidence="3" type="ORF">GFER_15290</name>
</gene>
<feature type="domain" description="TRASH" evidence="2">
    <location>
        <begin position="52"/>
        <end position="89"/>
    </location>
</feature>
<dbReference type="InterPro" id="IPR011017">
    <property type="entry name" value="TRASH_dom"/>
</dbReference>
<evidence type="ECO:0000313" key="4">
    <source>
        <dbReference type="Proteomes" id="UP000035068"/>
    </source>
</evidence>
<dbReference type="EMBL" id="JWJD01000008">
    <property type="protein sequence ID" value="KIH75687.1"/>
    <property type="molecule type" value="Genomic_DNA"/>
</dbReference>
<comment type="caution">
    <text evidence="3">The sequence shown here is derived from an EMBL/GenBank/DDBJ whole genome shotgun (WGS) entry which is preliminary data.</text>
</comment>
<organism evidence="3 4">
    <name type="scientific">Geoalkalibacter ferrihydriticus DSM 17813</name>
    <dbReference type="NCBI Taxonomy" id="1121915"/>
    <lineage>
        <taxon>Bacteria</taxon>
        <taxon>Pseudomonadati</taxon>
        <taxon>Thermodesulfobacteriota</taxon>
        <taxon>Desulfuromonadia</taxon>
        <taxon>Desulfuromonadales</taxon>
        <taxon>Geoalkalibacteraceae</taxon>
        <taxon>Geoalkalibacter</taxon>
    </lineage>
</organism>
<reference evidence="3 4" key="1">
    <citation type="submission" date="2014-12" db="EMBL/GenBank/DDBJ databases">
        <title>Genomes of Geoalkalibacter ferrihydriticus and Geoalkalibacter subterraneus, two haloalkaliphilic metal-reducing members of the Geobacteraceae.</title>
        <authorList>
            <person name="Badalamenti J.P."/>
            <person name="Torres C.I."/>
            <person name="Krajmalnik-Brown R."/>
            <person name="Bond D.R."/>
        </authorList>
    </citation>
    <scope>NUCLEOTIDE SEQUENCE [LARGE SCALE GENOMIC DNA]</scope>
    <source>
        <strain evidence="3 4">DSM 17813</strain>
    </source>
</reference>
<evidence type="ECO:0000256" key="1">
    <source>
        <dbReference type="SAM" id="MobiDB-lite"/>
    </source>
</evidence>
<dbReference type="Pfam" id="PF04945">
    <property type="entry name" value="YHS"/>
    <property type="match status" value="1"/>
</dbReference>
<name>A0A0C2HSG6_9BACT</name>
<accession>A0A0C2HSG6</accession>
<proteinExistence type="predicted"/>
<evidence type="ECO:0000259" key="2">
    <source>
        <dbReference type="SMART" id="SM00746"/>
    </source>
</evidence>
<dbReference type="AlphaFoldDB" id="A0A0C2HSG6"/>
<feature type="region of interest" description="Disordered" evidence="1">
    <location>
        <begin position="25"/>
        <end position="53"/>
    </location>
</feature>
<dbReference type="Proteomes" id="UP000035068">
    <property type="component" value="Unassembled WGS sequence"/>
</dbReference>